<dbReference type="FunFam" id="2.60.40.10:FF:000345">
    <property type="entry name" value="Muscle M-line assembly protein unc-89"/>
    <property type="match status" value="1"/>
</dbReference>
<gene>
    <name evidence="9" type="ORF">scyTo_0000750</name>
</gene>
<evidence type="ECO:0000313" key="9">
    <source>
        <dbReference type="EMBL" id="GCB67613.1"/>
    </source>
</evidence>
<evidence type="ECO:0000259" key="8">
    <source>
        <dbReference type="PROSITE" id="PS50835"/>
    </source>
</evidence>
<dbReference type="InterPro" id="IPR003599">
    <property type="entry name" value="Ig_sub"/>
</dbReference>
<feature type="domain" description="Ig-like" evidence="8">
    <location>
        <begin position="220"/>
        <end position="328"/>
    </location>
</feature>
<evidence type="ECO:0000256" key="3">
    <source>
        <dbReference type="ARBA" id="ARBA00022490"/>
    </source>
</evidence>
<comment type="similarity">
    <text evidence="2">Belongs to the protein kinase superfamily. CAMK Ser/Thr protein kinase family.</text>
</comment>
<dbReference type="InterPro" id="IPR007110">
    <property type="entry name" value="Ig-like_dom"/>
</dbReference>
<dbReference type="InterPro" id="IPR036179">
    <property type="entry name" value="Ig-like_dom_sf"/>
</dbReference>
<sequence>MPMDTSDFQSSLDGASLQTAYQTLDNHEQEKVTRASSKPIVDATNGTKENKDLNPSLIHVTDPNHVLGLTTEDVQTITDDVKNCRGEETNVQCYTTTLSQPFEMKQSQPKSLFASTYSTNSERRVFVLHLIGNRSENTELFMTTLGNNSEISVSNSSKEDQMDETENRGTPDSRTELQKESLSSSHEPLNANLDGLLSNQATDSVPEDSYSQEAAELFHPSTEGSTVTDGDVQNESFVDETLSVEEYECIVVEGSPVTLEIDVTGFPEPTLTWYKNGQKLTTDQHFKISNKEGKHILFIDKVSDKDAGIYVVRAKNSNGTVSSNAILQVQGNKERPGGFQQRKRENEREIARVNTPDITTHFLVDMHKAALAKVGPHSVTE</sequence>
<keyword evidence="3" id="KW-0963">Cytoplasm</keyword>
<keyword evidence="5" id="KW-1015">Disulfide bond</keyword>
<keyword evidence="4" id="KW-0677">Repeat</keyword>
<dbReference type="GO" id="GO:0030017">
    <property type="term" value="C:sarcomere"/>
    <property type="evidence" value="ECO:0007669"/>
    <property type="project" value="UniProtKB-ARBA"/>
</dbReference>
<dbReference type="SMART" id="SM00408">
    <property type="entry name" value="IGc2"/>
    <property type="match status" value="1"/>
</dbReference>
<dbReference type="SMART" id="SM00409">
    <property type="entry name" value="IG"/>
    <property type="match status" value="1"/>
</dbReference>
<dbReference type="InterPro" id="IPR013783">
    <property type="entry name" value="Ig-like_fold"/>
</dbReference>
<dbReference type="Proteomes" id="UP000288216">
    <property type="component" value="Unassembled WGS sequence"/>
</dbReference>
<dbReference type="EMBL" id="BFAA01000152">
    <property type="protein sequence ID" value="GCB67613.1"/>
    <property type="molecule type" value="Genomic_DNA"/>
</dbReference>
<comment type="caution">
    <text evidence="9">The sequence shown here is derived from an EMBL/GenBank/DDBJ whole genome shotgun (WGS) entry which is preliminary data.</text>
</comment>
<dbReference type="GO" id="GO:0004674">
    <property type="term" value="F:protein serine/threonine kinase activity"/>
    <property type="evidence" value="ECO:0007669"/>
    <property type="project" value="UniProtKB-KW"/>
</dbReference>
<evidence type="ECO:0000256" key="2">
    <source>
        <dbReference type="ARBA" id="ARBA00006692"/>
    </source>
</evidence>
<comment type="subcellular location">
    <subcellularLocation>
        <location evidence="1">Cytoplasm</location>
    </subcellularLocation>
</comment>
<dbReference type="PROSITE" id="PS50835">
    <property type="entry name" value="IG_LIKE"/>
    <property type="match status" value="1"/>
</dbReference>
<feature type="region of interest" description="Disordered" evidence="7">
    <location>
        <begin position="150"/>
        <end position="193"/>
    </location>
</feature>
<dbReference type="OrthoDB" id="9333799at2759"/>
<organism evidence="9 10">
    <name type="scientific">Scyliorhinus torazame</name>
    <name type="common">Cloudy catshark</name>
    <name type="synonym">Catulus torazame</name>
    <dbReference type="NCBI Taxonomy" id="75743"/>
    <lineage>
        <taxon>Eukaryota</taxon>
        <taxon>Metazoa</taxon>
        <taxon>Chordata</taxon>
        <taxon>Craniata</taxon>
        <taxon>Vertebrata</taxon>
        <taxon>Chondrichthyes</taxon>
        <taxon>Elasmobranchii</taxon>
        <taxon>Galeomorphii</taxon>
        <taxon>Galeoidea</taxon>
        <taxon>Carcharhiniformes</taxon>
        <taxon>Scyliorhinidae</taxon>
        <taxon>Scyliorhinus</taxon>
    </lineage>
</organism>
<dbReference type="Pfam" id="PF07679">
    <property type="entry name" value="I-set"/>
    <property type="match status" value="1"/>
</dbReference>
<feature type="region of interest" description="Disordered" evidence="7">
    <location>
        <begin position="26"/>
        <end position="49"/>
    </location>
</feature>
<proteinExistence type="inferred from homology"/>
<dbReference type="PANTHER" id="PTHR47633:SF3">
    <property type="entry name" value="STRIATED MUSCLE PREFERENTIALLY EXPRESSED PROTEIN KINASE"/>
    <property type="match status" value="1"/>
</dbReference>
<evidence type="ECO:0000256" key="5">
    <source>
        <dbReference type="ARBA" id="ARBA00023157"/>
    </source>
</evidence>
<dbReference type="AlphaFoldDB" id="A0A401P3C4"/>
<keyword evidence="6" id="KW-0393">Immunoglobulin domain</keyword>
<dbReference type="InterPro" id="IPR003598">
    <property type="entry name" value="Ig_sub2"/>
</dbReference>
<accession>A0A401P3C4</accession>
<evidence type="ECO:0000256" key="7">
    <source>
        <dbReference type="SAM" id="MobiDB-lite"/>
    </source>
</evidence>
<feature type="compositionally biased region" description="Basic and acidic residues" evidence="7">
    <location>
        <begin position="157"/>
        <end position="179"/>
    </location>
</feature>
<name>A0A401P3C4_SCYTO</name>
<protein>
    <recommendedName>
        <fullName evidence="8">Ig-like domain-containing protein</fullName>
    </recommendedName>
</protein>
<evidence type="ECO:0000256" key="1">
    <source>
        <dbReference type="ARBA" id="ARBA00004496"/>
    </source>
</evidence>
<dbReference type="STRING" id="75743.A0A401P3C4"/>
<dbReference type="PANTHER" id="PTHR47633">
    <property type="entry name" value="IMMUNOGLOBULIN"/>
    <property type="match status" value="1"/>
</dbReference>
<dbReference type="SUPFAM" id="SSF48726">
    <property type="entry name" value="Immunoglobulin"/>
    <property type="match status" value="1"/>
</dbReference>
<evidence type="ECO:0000313" key="10">
    <source>
        <dbReference type="Proteomes" id="UP000288216"/>
    </source>
</evidence>
<keyword evidence="10" id="KW-1185">Reference proteome</keyword>
<evidence type="ECO:0000256" key="4">
    <source>
        <dbReference type="ARBA" id="ARBA00022737"/>
    </source>
</evidence>
<reference evidence="9 10" key="1">
    <citation type="journal article" date="2018" name="Nat. Ecol. Evol.">
        <title>Shark genomes provide insights into elasmobranch evolution and the origin of vertebrates.</title>
        <authorList>
            <person name="Hara Y"/>
            <person name="Yamaguchi K"/>
            <person name="Onimaru K"/>
            <person name="Kadota M"/>
            <person name="Koyanagi M"/>
            <person name="Keeley SD"/>
            <person name="Tatsumi K"/>
            <person name="Tanaka K"/>
            <person name="Motone F"/>
            <person name="Kageyama Y"/>
            <person name="Nozu R"/>
            <person name="Adachi N"/>
            <person name="Nishimura O"/>
            <person name="Nakagawa R"/>
            <person name="Tanegashima C"/>
            <person name="Kiyatake I"/>
            <person name="Matsumoto R"/>
            <person name="Murakumo K"/>
            <person name="Nishida K"/>
            <person name="Terakita A"/>
            <person name="Kuratani S"/>
            <person name="Sato K"/>
            <person name="Hyodo S Kuraku.S."/>
        </authorList>
    </citation>
    <scope>NUCLEOTIDE SEQUENCE [LARGE SCALE GENOMIC DNA]</scope>
</reference>
<evidence type="ECO:0000256" key="6">
    <source>
        <dbReference type="ARBA" id="ARBA00023319"/>
    </source>
</evidence>
<dbReference type="Gene3D" id="2.60.40.10">
    <property type="entry name" value="Immunoglobulins"/>
    <property type="match status" value="1"/>
</dbReference>
<dbReference type="InterPro" id="IPR013098">
    <property type="entry name" value="Ig_I-set"/>
</dbReference>